<evidence type="ECO:0000256" key="10">
    <source>
        <dbReference type="ARBA" id="ARBA00032426"/>
    </source>
</evidence>
<dbReference type="SUPFAM" id="SSF101473">
    <property type="entry name" value="DhaL-like"/>
    <property type="match status" value="1"/>
</dbReference>
<evidence type="ECO:0000256" key="12">
    <source>
        <dbReference type="ARBA" id="ARBA00046681"/>
    </source>
</evidence>
<dbReference type="PANTHER" id="PTHR28629:SF4">
    <property type="entry name" value="TRIOKINASE_FMN CYCLASE"/>
    <property type="match status" value="1"/>
</dbReference>
<evidence type="ECO:0000256" key="15">
    <source>
        <dbReference type="ARBA" id="ARBA00048898"/>
    </source>
</evidence>
<dbReference type="AlphaFoldDB" id="A0A914YIR7"/>
<dbReference type="EC" id="2.7.1.28" evidence="2"/>
<dbReference type="WBParaSite" id="PSU_v2.g1920.t1">
    <property type="protein sequence ID" value="PSU_v2.g1920.t1"/>
    <property type="gene ID" value="PSU_v2.g1920"/>
</dbReference>
<evidence type="ECO:0000313" key="19">
    <source>
        <dbReference type="Proteomes" id="UP000887577"/>
    </source>
</evidence>
<dbReference type="GO" id="GO:0019563">
    <property type="term" value="P:glycerol catabolic process"/>
    <property type="evidence" value="ECO:0007669"/>
    <property type="project" value="TreeGrafter"/>
</dbReference>
<comment type="function">
    <text evidence="11">Catalyzes both the phosphorylation of dihydroxyacetone and of glyceraldehyde, and the splitting of ribonucleoside diphosphate-X compounds among which FAD is the best substrate. Represses IFIH1-mediated cellular antiviral response.</text>
</comment>
<dbReference type="Gene3D" id="1.25.40.340">
    <property type="match status" value="2"/>
</dbReference>
<evidence type="ECO:0000256" key="1">
    <source>
        <dbReference type="ARBA" id="ARBA00012107"/>
    </source>
</evidence>
<evidence type="ECO:0000256" key="11">
    <source>
        <dbReference type="ARBA" id="ARBA00045490"/>
    </source>
</evidence>
<accession>A0A914YIR7</accession>
<dbReference type="Pfam" id="PF02733">
    <property type="entry name" value="Dak1"/>
    <property type="match status" value="1"/>
</dbReference>
<evidence type="ECO:0000256" key="5">
    <source>
        <dbReference type="ARBA" id="ARBA00022679"/>
    </source>
</evidence>
<evidence type="ECO:0000259" key="18">
    <source>
        <dbReference type="PROSITE" id="PS51481"/>
    </source>
</evidence>
<name>A0A914YIR7_9BILA</name>
<dbReference type="InterPro" id="IPR004007">
    <property type="entry name" value="DhaL_dom"/>
</dbReference>
<evidence type="ECO:0000256" key="13">
    <source>
        <dbReference type="ARBA" id="ARBA00047974"/>
    </source>
</evidence>
<feature type="domain" description="DhaK" evidence="18">
    <location>
        <begin position="12"/>
        <end position="381"/>
    </location>
</feature>
<keyword evidence="7" id="KW-0418">Kinase</keyword>
<reference evidence="20" key="1">
    <citation type="submission" date="2022-11" db="UniProtKB">
        <authorList>
            <consortium name="WormBaseParasite"/>
        </authorList>
    </citation>
    <scope>IDENTIFICATION</scope>
</reference>
<comment type="catalytic activity">
    <reaction evidence="13">
        <text>D-glyceraldehyde + ATP = D-glyceraldehyde 3-phosphate + ADP + H(+)</text>
        <dbReference type="Rhea" id="RHEA:13941"/>
        <dbReference type="ChEBI" id="CHEBI:15378"/>
        <dbReference type="ChEBI" id="CHEBI:17378"/>
        <dbReference type="ChEBI" id="CHEBI:30616"/>
        <dbReference type="ChEBI" id="CHEBI:59776"/>
        <dbReference type="ChEBI" id="CHEBI:456216"/>
        <dbReference type="EC" id="2.7.1.28"/>
    </reaction>
</comment>
<dbReference type="InterPro" id="IPR050861">
    <property type="entry name" value="Dihydroxyacetone_Kinase"/>
</dbReference>
<protein>
    <recommendedName>
        <fullName evidence="4">Triokinase/FMN cyclase</fullName>
        <ecNumber evidence="2">2.7.1.28</ecNumber>
        <ecNumber evidence="1">2.7.1.29</ecNumber>
        <ecNumber evidence="3">4.6.1.15</ecNumber>
    </recommendedName>
    <alternativeName>
        <fullName evidence="10">Bifunctional ATP-dependent dihydroxyacetone kinase/FAD-AMP lyase (cyclizing)</fullName>
    </alternativeName>
</protein>
<evidence type="ECO:0000256" key="9">
    <source>
        <dbReference type="ARBA" id="ARBA00023285"/>
    </source>
</evidence>
<evidence type="ECO:0000256" key="3">
    <source>
        <dbReference type="ARBA" id="ARBA00012578"/>
    </source>
</evidence>
<dbReference type="SUPFAM" id="SSF82549">
    <property type="entry name" value="DAK1/DegV-like"/>
    <property type="match status" value="1"/>
</dbReference>
<evidence type="ECO:0000256" key="4">
    <source>
        <dbReference type="ARBA" id="ARBA00018932"/>
    </source>
</evidence>
<keyword evidence="19" id="KW-1185">Reference proteome</keyword>
<feature type="compositionally biased region" description="Basic and acidic residues" evidence="16">
    <location>
        <begin position="452"/>
        <end position="464"/>
    </location>
</feature>
<dbReference type="GO" id="GO:0004371">
    <property type="term" value="F:glycerone kinase activity"/>
    <property type="evidence" value="ECO:0007669"/>
    <property type="project" value="UniProtKB-EC"/>
</dbReference>
<dbReference type="GO" id="GO:0005829">
    <property type="term" value="C:cytosol"/>
    <property type="evidence" value="ECO:0007669"/>
    <property type="project" value="TreeGrafter"/>
</dbReference>
<dbReference type="PANTHER" id="PTHR28629">
    <property type="entry name" value="TRIOKINASE/FMN CYCLASE"/>
    <property type="match status" value="1"/>
</dbReference>
<dbReference type="Proteomes" id="UP000887577">
    <property type="component" value="Unplaced"/>
</dbReference>
<dbReference type="SMART" id="SM01120">
    <property type="entry name" value="Dak2"/>
    <property type="match status" value="1"/>
</dbReference>
<dbReference type="PROSITE" id="PS51481">
    <property type="entry name" value="DHAK"/>
    <property type="match status" value="1"/>
</dbReference>
<feature type="domain" description="DhaL" evidence="17">
    <location>
        <begin position="240"/>
        <end position="494"/>
    </location>
</feature>
<keyword evidence="5" id="KW-0808">Transferase</keyword>
<evidence type="ECO:0000313" key="20">
    <source>
        <dbReference type="WBParaSite" id="PSU_v2.g1920.t1"/>
    </source>
</evidence>
<dbReference type="EC" id="4.6.1.15" evidence="3"/>
<keyword evidence="8" id="KW-0067">ATP-binding</keyword>
<dbReference type="Gene3D" id="3.40.50.10440">
    <property type="entry name" value="Dihydroxyacetone kinase, domain 1"/>
    <property type="match status" value="1"/>
</dbReference>
<dbReference type="PROSITE" id="PS51480">
    <property type="entry name" value="DHAL"/>
    <property type="match status" value="1"/>
</dbReference>
<dbReference type="GO" id="GO:0034012">
    <property type="term" value="F:FAD-AMP lyase (cyclizing) activity"/>
    <property type="evidence" value="ECO:0007669"/>
    <property type="project" value="UniProtKB-EC"/>
</dbReference>
<keyword evidence="6" id="KW-0547">Nucleotide-binding</keyword>
<evidence type="ECO:0000256" key="2">
    <source>
        <dbReference type="ARBA" id="ARBA00012110"/>
    </source>
</evidence>
<evidence type="ECO:0000256" key="6">
    <source>
        <dbReference type="ARBA" id="ARBA00022741"/>
    </source>
</evidence>
<dbReference type="EC" id="2.7.1.29" evidence="1"/>
<feature type="region of interest" description="Disordered" evidence="16">
    <location>
        <begin position="452"/>
        <end position="481"/>
    </location>
</feature>
<evidence type="ECO:0000256" key="7">
    <source>
        <dbReference type="ARBA" id="ARBA00022777"/>
    </source>
</evidence>
<dbReference type="InterPro" id="IPR004006">
    <property type="entry name" value="DhaK_dom"/>
</dbReference>
<dbReference type="Gene3D" id="3.30.1180.20">
    <property type="entry name" value="Dihydroxyacetone kinase, domain 2"/>
    <property type="match status" value="2"/>
</dbReference>
<evidence type="ECO:0000256" key="8">
    <source>
        <dbReference type="ARBA" id="ARBA00022840"/>
    </source>
</evidence>
<dbReference type="Pfam" id="PF02734">
    <property type="entry name" value="Dak2"/>
    <property type="match status" value="1"/>
</dbReference>
<proteinExistence type="predicted"/>
<sequence length="499" mass="54366">MAQKIVKKFINKPEGCVFDGLKGLVLGDENLQFCKNNFRVISRTDIQDLIDKKKVTLISGGGSGHEPFAAGFVGKFGLSAAVCGDIFASPSSESVYSAVECVKSPGGTLVFVINYTGDRLNFGMAIERFHANEENKIDLVFIDDDIALENKSGLTVGGRGLAGAVLVFQIVGFLAEEKGLEFKALLKESNQIVASIATFGISLEPCAIPGKSKMFELGETEMEIGLGIHGESGIERIGQKSAKDSVAIIMEKLTKRENGFQKLEKFCVGTVMTSIDARGFSVSILKVAKDLWAEAFENNSAISKHLIISKPIIEKSFSKLIFEKPKNERIVEKQGVQIDEKSVEKFKNALIAAIKALEDKEEELNKLDACGDGDCGTIYAMLFTAGSTHFKEHIDSAILHQSLKNWASKIMKYGHAKPGHRTMVDPLNAAVEAVSEPKNEKDWRKIIDAAQKSAEETSKMEAKSGRASYTSSEHQTQKDPGAAAVATWMTAVFKSFFEN</sequence>
<dbReference type="InterPro" id="IPR036117">
    <property type="entry name" value="DhaL_dom_sf"/>
</dbReference>
<comment type="catalytic activity">
    <reaction evidence="14">
        <text>FAD = riboflavin cyclic-4',5'-phosphate + AMP + H(+)</text>
        <dbReference type="Rhea" id="RHEA:13729"/>
        <dbReference type="ChEBI" id="CHEBI:15378"/>
        <dbReference type="ChEBI" id="CHEBI:57692"/>
        <dbReference type="ChEBI" id="CHEBI:76202"/>
        <dbReference type="ChEBI" id="CHEBI:456215"/>
        <dbReference type="EC" id="4.6.1.15"/>
    </reaction>
</comment>
<organism evidence="19 20">
    <name type="scientific">Panagrolaimus superbus</name>
    <dbReference type="NCBI Taxonomy" id="310955"/>
    <lineage>
        <taxon>Eukaryota</taxon>
        <taxon>Metazoa</taxon>
        <taxon>Ecdysozoa</taxon>
        <taxon>Nematoda</taxon>
        <taxon>Chromadorea</taxon>
        <taxon>Rhabditida</taxon>
        <taxon>Tylenchina</taxon>
        <taxon>Panagrolaimomorpha</taxon>
        <taxon>Panagrolaimoidea</taxon>
        <taxon>Panagrolaimidae</taxon>
        <taxon>Panagrolaimus</taxon>
    </lineage>
</organism>
<dbReference type="FunFam" id="3.40.50.10440:FF:000001">
    <property type="entry name" value="Dihydroxyacetone kinase, DhaK subunit"/>
    <property type="match status" value="1"/>
</dbReference>
<dbReference type="GO" id="GO:0005524">
    <property type="term" value="F:ATP binding"/>
    <property type="evidence" value="ECO:0007669"/>
    <property type="project" value="UniProtKB-KW"/>
</dbReference>
<evidence type="ECO:0000256" key="14">
    <source>
        <dbReference type="ARBA" id="ARBA00048526"/>
    </source>
</evidence>
<comment type="subunit">
    <text evidence="12">Homodimer. Interacts with IFIH1 (via the CARD domains), the interaction is inhibited by viral infection.</text>
</comment>
<comment type="catalytic activity">
    <reaction evidence="15">
        <text>dihydroxyacetone + ATP = dihydroxyacetone phosphate + ADP + H(+)</text>
        <dbReference type="Rhea" id="RHEA:15773"/>
        <dbReference type="ChEBI" id="CHEBI:15378"/>
        <dbReference type="ChEBI" id="CHEBI:16016"/>
        <dbReference type="ChEBI" id="CHEBI:30616"/>
        <dbReference type="ChEBI" id="CHEBI:57642"/>
        <dbReference type="ChEBI" id="CHEBI:456216"/>
        <dbReference type="EC" id="2.7.1.29"/>
    </reaction>
</comment>
<dbReference type="GO" id="GO:0050354">
    <property type="term" value="F:triokinase activity"/>
    <property type="evidence" value="ECO:0007669"/>
    <property type="project" value="UniProtKB-EC"/>
</dbReference>
<keyword evidence="9" id="KW-0170">Cobalt</keyword>
<evidence type="ECO:0000256" key="16">
    <source>
        <dbReference type="SAM" id="MobiDB-lite"/>
    </source>
</evidence>
<evidence type="ECO:0000259" key="17">
    <source>
        <dbReference type="PROSITE" id="PS51480"/>
    </source>
</evidence>